<proteinExistence type="predicted"/>
<dbReference type="Proteomes" id="UP000636479">
    <property type="component" value="Unassembled WGS sequence"/>
</dbReference>
<name>A0A8H6T788_9AGAR</name>
<dbReference type="OrthoDB" id="3218262at2759"/>
<reference evidence="2" key="1">
    <citation type="submission" date="2020-05" db="EMBL/GenBank/DDBJ databases">
        <title>Mycena genomes resolve the evolution of fungal bioluminescence.</title>
        <authorList>
            <person name="Tsai I.J."/>
        </authorList>
    </citation>
    <scope>NUCLEOTIDE SEQUENCE</scope>
    <source>
        <strain evidence="2">171206Taipei</strain>
    </source>
</reference>
<dbReference type="RefSeq" id="XP_037224461.1">
    <property type="nucleotide sequence ID" value="XM_037359366.1"/>
</dbReference>
<feature type="region of interest" description="Disordered" evidence="1">
    <location>
        <begin position="164"/>
        <end position="362"/>
    </location>
</feature>
<evidence type="ECO:0000313" key="3">
    <source>
        <dbReference type="Proteomes" id="UP000636479"/>
    </source>
</evidence>
<evidence type="ECO:0000313" key="2">
    <source>
        <dbReference type="EMBL" id="KAF7312353.1"/>
    </source>
</evidence>
<feature type="compositionally biased region" description="Polar residues" evidence="1">
    <location>
        <begin position="392"/>
        <end position="410"/>
    </location>
</feature>
<dbReference type="AlphaFoldDB" id="A0A8H6T788"/>
<feature type="compositionally biased region" description="Low complexity" evidence="1">
    <location>
        <begin position="282"/>
        <end position="292"/>
    </location>
</feature>
<keyword evidence="3" id="KW-1185">Reference proteome</keyword>
<evidence type="ECO:0000256" key="1">
    <source>
        <dbReference type="SAM" id="MobiDB-lite"/>
    </source>
</evidence>
<dbReference type="GeneID" id="59341882"/>
<feature type="compositionally biased region" description="Basic and acidic residues" evidence="1">
    <location>
        <begin position="324"/>
        <end position="333"/>
    </location>
</feature>
<gene>
    <name evidence="2" type="ORF">MIND_00248400</name>
</gene>
<dbReference type="EMBL" id="JACAZF010000002">
    <property type="protein sequence ID" value="KAF7312353.1"/>
    <property type="molecule type" value="Genomic_DNA"/>
</dbReference>
<sequence length="500" mass="55033">MTAAPTASMRTKAQTLYTARFYETPSSTDTSGSSKQTGKAYLDRLFDIHAALQKVDEVPRSRPTTPDSERVESLEQQVKLAYKDANGNPASGKWGVLVNLLRTSSSRAKYKYIETQADVLPPEPGPEGWPELPATEEEWFAWEKKREESKALQAKVESWKQDIDVDASIHVNDPPRPPSKIKPRSITTIPETAYFPPSFPSHLETSTPLPANRRQPSPIVLAPSSSPLERYTSKRPPTPIAGPSKPVIHPPPPSPKDSLTKRQRSSSPIEQDDVPAKKARISSTSPSVSPASKKIAYRQPVTPPRPLPHLTDLLAASEKKRKLQDKGKAREKPISFASSKPKSFRRFKTTPPKLATHVEPVEASAEEMADNMINWEAAAEEQLALIPPVPSPTKSLSSIDGSNSIESQDSLPKYDPPNASTQPLSRLEAGSSLGTTERYRGFGQPQDFGFPIRYESQMDIESNMQGVDKLLDDDVGGYTGPWGEDDEQWDARADVPTSSP</sequence>
<protein>
    <submittedName>
        <fullName evidence="2">Uncharacterized protein</fullName>
    </submittedName>
</protein>
<organism evidence="2 3">
    <name type="scientific">Mycena indigotica</name>
    <dbReference type="NCBI Taxonomy" id="2126181"/>
    <lineage>
        <taxon>Eukaryota</taxon>
        <taxon>Fungi</taxon>
        <taxon>Dikarya</taxon>
        <taxon>Basidiomycota</taxon>
        <taxon>Agaricomycotina</taxon>
        <taxon>Agaricomycetes</taxon>
        <taxon>Agaricomycetidae</taxon>
        <taxon>Agaricales</taxon>
        <taxon>Marasmiineae</taxon>
        <taxon>Mycenaceae</taxon>
        <taxon>Mycena</taxon>
    </lineage>
</organism>
<comment type="caution">
    <text evidence="2">The sequence shown here is derived from an EMBL/GenBank/DDBJ whole genome shotgun (WGS) entry which is preliminary data.</text>
</comment>
<feature type="region of interest" description="Disordered" evidence="1">
    <location>
        <begin position="384"/>
        <end position="450"/>
    </location>
</feature>
<feature type="region of interest" description="Disordered" evidence="1">
    <location>
        <begin position="474"/>
        <end position="500"/>
    </location>
</feature>
<accession>A0A8H6T788</accession>